<dbReference type="EC" id="3.5.1.28" evidence="2"/>
<feature type="signal peptide" evidence="5">
    <location>
        <begin position="1"/>
        <end position="31"/>
    </location>
</feature>
<keyword evidence="8" id="KW-1185">Reference proteome</keyword>
<dbReference type="SUPFAM" id="SSF55846">
    <property type="entry name" value="N-acetylmuramoyl-L-alanine amidase-like"/>
    <property type="match status" value="1"/>
</dbReference>
<evidence type="ECO:0000313" key="8">
    <source>
        <dbReference type="Proteomes" id="UP000198251"/>
    </source>
</evidence>
<dbReference type="Gene3D" id="1.10.530.10">
    <property type="match status" value="1"/>
</dbReference>
<dbReference type="InterPro" id="IPR002502">
    <property type="entry name" value="Amidase_domain"/>
</dbReference>
<accession>A0A1C5G799</accession>
<feature type="chain" id="PRO_5008716382" description="N-acetylmuramoyl-L-alanine amidase" evidence="5">
    <location>
        <begin position="32"/>
        <end position="463"/>
    </location>
</feature>
<name>A0A1C5G799_MICEH</name>
<dbReference type="Pfam" id="PF01510">
    <property type="entry name" value="Amidase_2"/>
    <property type="match status" value="1"/>
</dbReference>
<evidence type="ECO:0000256" key="3">
    <source>
        <dbReference type="ARBA" id="ARBA00022801"/>
    </source>
</evidence>
<evidence type="ECO:0000256" key="5">
    <source>
        <dbReference type="SAM" id="SignalP"/>
    </source>
</evidence>
<evidence type="ECO:0000256" key="2">
    <source>
        <dbReference type="ARBA" id="ARBA00011901"/>
    </source>
</evidence>
<dbReference type="InterPro" id="IPR006311">
    <property type="entry name" value="TAT_signal"/>
</dbReference>
<keyword evidence="4" id="KW-0961">Cell wall biogenesis/degradation</keyword>
<dbReference type="PROSITE" id="PS51318">
    <property type="entry name" value="TAT"/>
    <property type="match status" value="1"/>
</dbReference>
<dbReference type="PANTHER" id="PTHR30417">
    <property type="entry name" value="N-ACETYLMURAMOYL-L-ALANINE AMIDASE AMID"/>
    <property type="match status" value="1"/>
</dbReference>
<dbReference type="SMART" id="SM00644">
    <property type="entry name" value="Ami_2"/>
    <property type="match status" value="1"/>
</dbReference>
<dbReference type="Gene3D" id="2.30.30.40">
    <property type="entry name" value="SH3 Domains"/>
    <property type="match status" value="1"/>
</dbReference>
<dbReference type="AlphaFoldDB" id="A0A1C5G799"/>
<dbReference type="GO" id="GO:0009253">
    <property type="term" value="P:peptidoglycan catabolic process"/>
    <property type="evidence" value="ECO:0007669"/>
    <property type="project" value="InterPro"/>
</dbReference>
<dbReference type="GO" id="GO:0008745">
    <property type="term" value="F:N-acetylmuramoyl-L-alanine amidase activity"/>
    <property type="evidence" value="ECO:0007669"/>
    <property type="project" value="UniProtKB-EC"/>
</dbReference>
<gene>
    <name evidence="7" type="ORF">GA0070610_2038</name>
</gene>
<dbReference type="Proteomes" id="UP000198251">
    <property type="component" value="Chromosome I"/>
</dbReference>
<evidence type="ECO:0000259" key="6">
    <source>
        <dbReference type="SMART" id="SM00644"/>
    </source>
</evidence>
<organism evidence="7 8">
    <name type="scientific">Micromonospora echinofusca</name>
    <dbReference type="NCBI Taxonomy" id="47858"/>
    <lineage>
        <taxon>Bacteria</taxon>
        <taxon>Bacillati</taxon>
        <taxon>Actinomycetota</taxon>
        <taxon>Actinomycetes</taxon>
        <taxon>Micromonosporales</taxon>
        <taxon>Micromonosporaceae</taxon>
        <taxon>Micromonospora</taxon>
    </lineage>
</organism>
<keyword evidence="5" id="KW-0732">Signal</keyword>
<dbReference type="InterPro" id="IPR036505">
    <property type="entry name" value="Amidase/PGRP_sf"/>
</dbReference>
<evidence type="ECO:0000256" key="4">
    <source>
        <dbReference type="ARBA" id="ARBA00023316"/>
    </source>
</evidence>
<protein>
    <recommendedName>
        <fullName evidence="2">N-acetylmuramoyl-L-alanine amidase</fullName>
        <ecNumber evidence="2">3.5.1.28</ecNumber>
    </recommendedName>
</protein>
<dbReference type="GO" id="GO:0071555">
    <property type="term" value="P:cell wall organization"/>
    <property type="evidence" value="ECO:0007669"/>
    <property type="project" value="UniProtKB-KW"/>
</dbReference>
<dbReference type="RefSeq" id="WP_089003393.1">
    <property type="nucleotide sequence ID" value="NZ_JBFAAC010000014.1"/>
</dbReference>
<proteinExistence type="predicted"/>
<dbReference type="InterPro" id="IPR023346">
    <property type="entry name" value="Lysozyme-like_dom_sf"/>
</dbReference>
<keyword evidence="3" id="KW-0378">Hydrolase</keyword>
<dbReference type="EMBL" id="LT607733">
    <property type="protein sequence ID" value="SCG15795.1"/>
    <property type="molecule type" value="Genomic_DNA"/>
</dbReference>
<sequence>MTARPVARRRRGLLGATLAATLVLSGGSAMAAAPVSAAPEAGPPAAARLAAAFDTAAGRYDVPRDLLVALGYAETRLDGHGGAPSAAGGYGMMHLVSNPKLRTLDEAARLTGLSRGALRADPAANITGAAAVLRSYADRAGLDGAERDDVDEWYAPVARYGGAASPALARLYADAVYDLLGTGFDTGPAGVGSVQGRPVAPERDLPGASDEVGILSTDYGPAAWAPASTSNYTVASRPTSHPVRYIVIHVTQGSYAGSISWFQNPAAKASAHYTFRSSDGAVTQSVREKDIAWHAGNWTYNTQSIGIEHEGYVDNAAWFTDAMYRASATLTRSLANKYGIPKDRAHIIGHHEVPGATHTDPGPHWNWTYYMQLVNQQSGVGSGTVNTEGVSLNVRSGPGTGYSVVGSVADGAAVSIYCQAVGTTVTGPYGTTNVWDRIGTNRYVSDAFVLTGHDGFIPGVPRC</sequence>
<feature type="domain" description="N-acetylmuramoyl-L-alanine amidase" evidence="6">
    <location>
        <begin position="232"/>
        <end position="362"/>
    </location>
</feature>
<dbReference type="CDD" id="cd06583">
    <property type="entry name" value="PGRP"/>
    <property type="match status" value="1"/>
</dbReference>
<evidence type="ECO:0000256" key="1">
    <source>
        <dbReference type="ARBA" id="ARBA00001561"/>
    </source>
</evidence>
<dbReference type="Gene3D" id="3.40.80.10">
    <property type="entry name" value="Peptidoglycan recognition protein-like"/>
    <property type="match status" value="1"/>
</dbReference>
<evidence type="ECO:0000313" key="7">
    <source>
        <dbReference type="EMBL" id="SCG15795.1"/>
    </source>
</evidence>
<dbReference type="GO" id="GO:0009254">
    <property type="term" value="P:peptidoglycan turnover"/>
    <property type="evidence" value="ECO:0007669"/>
    <property type="project" value="TreeGrafter"/>
</dbReference>
<dbReference type="SUPFAM" id="SSF53955">
    <property type="entry name" value="Lysozyme-like"/>
    <property type="match status" value="1"/>
</dbReference>
<dbReference type="InterPro" id="IPR051206">
    <property type="entry name" value="NAMLAA_amidase_2"/>
</dbReference>
<dbReference type="PANTHER" id="PTHR30417:SF1">
    <property type="entry name" value="N-ACETYLMURAMOYL-L-ALANINE AMIDASE AMID"/>
    <property type="match status" value="1"/>
</dbReference>
<dbReference type="FunFam" id="3.40.80.10:FF:000006">
    <property type="entry name" value="N-acetylmuramoyl-L-alanine amidase"/>
    <property type="match status" value="1"/>
</dbReference>
<dbReference type="GeneID" id="95801856"/>
<comment type="catalytic activity">
    <reaction evidence="1">
        <text>Hydrolyzes the link between N-acetylmuramoyl residues and L-amino acid residues in certain cell-wall glycopeptides.</text>
        <dbReference type="EC" id="3.5.1.28"/>
    </reaction>
</comment>
<reference evidence="7 8" key="1">
    <citation type="submission" date="2016-06" db="EMBL/GenBank/DDBJ databases">
        <authorList>
            <person name="Kjaerup R.B."/>
            <person name="Dalgaard T.S."/>
            <person name="Juul-Madsen H.R."/>
        </authorList>
    </citation>
    <scope>NUCLEOTIDE SEQUENCE [LARGE SCALE GENOMIC DNA]</scope>
    <source>
        <strain evidence="7 8">DSM 43913</strain>
    </source>
</reference>